<dbReference type="Proteomes" id="UP000033385">
    <property type="component" value="Unassembled WGS sequence"/>
</dbReference>
<keyword evidence="2" id="KW-0808">Transferase</keyword>
<evidence type="ECO:0000313" key="3">
    <source>
        <dbReference type="Proteomes" id="UP000033385"/>
    </source>
</evidence>
<name>A0A0F3NL68_ANAPH</name>
<dbReference type="Gene3D" id="2.40.30.10">
    <property type="entry name" value="Translation factors"/>
    <property type="match status" value="1"/>
</dbReference>
<evidence type="ECO:0000259" key="1">
    <source>
        <dbReference type="Pfam" id="PF20258"/>
    </source>
</evidence>
<sequence>MGAGYLTKYATPKLLDVPTHAVSLATQNKASIRDLNWLSKDQIPEHGLSASVRLRSSSSAVQATISRSAKDGKGRVVLHEGCVVSPGQACVIYDNERLLGGGWILNQVRYPETA</sequence>
<accession>A0A0F3NL68</accession>
<feature type="domain" description="tRNA-specific 2-thiouridylase MnmA-like C-terminal" evidence="1">
    <location>
        <begin position="31"/>
        <end position="104"/>
    </location>
</feature>
<dbReference type="PATRIC" id="fig|1359153.3.peg.427"/>
<dbReference type="AlphaFoldDB" id="A0A0F3NL68"/>
<protein>
    <submittedName>
        <fullName evidence="2">tRNA methyl transferase family protein</fullName>
    </submittedName>
</protein>
<dbReference type="EMBL" id="LANW01000001">
    <property type="protein sequence ID" value="KJV67624.1"/>
    <property type="molecule type" value="Genomic_DNA"/>
</dbReference>
<reference evidence="2 3" key="1">
    <citation type="submission" date="2015-01" db="EMBL/GenBank/DDBJ databases">
        <title>Genome Sequencing of Rickettsiales.</title>
        <authorList>
            <person name="Daugherty S.C."/>
            <person name="Su Q."/>
            <person name="Abolude K."/>
            <person name="Beier-Sexton M."/>
            <person name="Carlyon J.A."/>
            <person name="Carter R."/>
            <person name="Day N.P."/>
            <person name="Dumler S.J."/>
            <person name="Dyachenko V."/>
            <person name="Godinez A."/>
            <person name="Kurtti T.J."/>
            <person name="Lichay M."/>
            <person name="Mullins K.E."/>
            <person name="Ott S."/>
            <person name="Pappas-Brown V."/>
            <person name="Paris D.H."/>
            <person name="Patel P."/>
            <person name="Richards A.L."/>
            <person name="Sadzewicz L."/>
            <person name="Sears K."/>
            <person name="Seidman D."/>
            <person name="Sengamalay N."/>
            <person name="Stenos J."/>
            <person name="Tallon L.J."/>
            <person name="Vincent G."/>
            <person name="Fraser C.M."/>
            <person name="Munderloh U."/>
            <person name="Dunning-Hotopp J.C."/>
        </authorList>
    </citation>
    <scope>NUCLEOTIDE SEQUENCE [LARGE SCALE GENOMIC DNA]</scope>
    <source>
        <strain evidence="2 3">ApNP</strain>
    </source>
</reference>
<proteinExistence type="predicted"/>
<dbReference type="InterPro" id="IPR046885">
    <property type="entry name" value="MnmA-like_C"/>
</dbReference>
<organism evidence="2 3">
    <name type="scientific">Anaplasma phagocytophilum str. ApNP</name>
    <dbReference type="NCBI Taxonomy" id="1359153"/>
    <lineage>
        <taxon>Bacteria</taxon>
        <taxon>Pseudomonadati</taxon>
        <taxon>Pseudomonadota</taxon>
        <taxon>Alphaproteobacteria</taxon>
        <taxon>Rickettsiales</taxon>
        <taxon>Anaplasmataceae</taxon>
        <taxon>Anaplasma</taxon>
        <taxon>phagocytophilum group</taxon>
    </lineage>
</organism>
<dbReference type="GO" id="GO:0016740">
    <property type="term" value="F:transferase activity"/>
    <property type="evidence" value="ECO:0007669"/>
    <property type="project" value="UniProtKB-KW"/>
</dbReference>
<dbReference type="Pfam" id="PF20258">
    <property type="entry name" value="tRNA_Me_trans_C"/>
    <property type="match status" value="1"/>
</dbReference>
<gene>
    <name evidence="2" type="ORF">APHNP_0414</name>
</gene>
<comment type="caution">
    <text evidence="2">The sequence shown here is derived from an EMBL/GenBank/DDBJ whole genome shotgun (WGS) entry which is preliminary data.</text>
</comment>
<evidence type="ECO:0000313" key="2">
    <source>
        <dbReference type="EMBL" id="KJV67624.1"/>
    </source>
</evidence>